<feature type="region of interest" description="Disordered" evidence="1">
    <location>
        <begin position="1"/>
        <end position="40"/>
    </location>
</feature>
<sequence>MNEDPCMSGWASGSSQHEDSKLRKRNTHVPPLGCSLITPDMRRRMEEEWILLKGKLFGSSENMWEHSDDPKEEDSSNGDPYPDESSEDGARDEEWSDSERSDEGLLDNESFDDEPSNDSSPQGQGFWQYICNVCSQVWDGIKTEFREVFDAIKSTFSWLWDILGGVGSWIKEHLDNFISRITQIFMSSEQQNMGEYIPLATRVF</sequence>
<feature type="compositionally biased region" description="Acidic residues" evidence="1">
    <location>
        <begin position="104"/>
        <end position="116"/>
    </location>
</feature>
<dbReference type="EMBL" id="BRPB01000001">
    <property type="protein sequence ID" value="GLA44905.1"/>
    <property type="molecule type" value="Genomic_DNA"/>
</dbReference>
<evidence type="ECO:0000313" key="2">
    <source>
        <dbReference type="EMBL" id="GLA44905.1"/>
    </source>
</evidence>
<evidence type="ECO:0000256" key="1">
    <source>
        <dbReference type="SAM" id="MobiDB-lite"/>
    </source>
</evidence>
<feature type="region of interest" description="Disordered" evidence="1">
    <location>
        <begin position="61"/>
        <end position="122"/>
    </location>
</feature>
<evidence type="ECO:0000313" key="3">
    <source>
        <dbReference type="Proteomes" id="UP001144191"/>
    </source>
</evidence>
<accession>A0A9W6E5U8</accession>
<organism evidence="2 3">
    <name type="scientific">Aspergillus niger</name>
    <dbReference type="NCBI Taxonomy" id="5061"/>
    <lineage>
        <taxon>Eukaryota</taxon>
        <taxon>Fungi</taxon>
        <taxon>Dikarya</taxon>
        <taxon>Ascomycota</taxon>
        <taxon>Pezizomycotina</taxon>
        <taxon>Eurotiomycetes</taxon>
        <taxon>Eurotiomycetidae</taxon>
        <taxon>Eurotiales</taxon>
        <taxon>Aspergillaceae</taxon>
        <taxon>Aspergillus</taxon>
        <taxon>Aspergillus subgen. Circumdati</taxon>
    </lineage>
</organism>
<proteinExistence type="predicted"/>
<comment type="caution">
    <text evidence="2">The sequence shown here is derived from an EMBL/GenBank/DDBJ whole genome shotgun (WGS) entry which is preliminary data.</text>
</comment>
<reference evidence="2" key="1">
    <citation type="submission" date="2022-07" db="EMBL/GenBank/DDBJ databases">
        <title>Taxonomy of Aspergillus series Nigri: significant species reduction supported by multi-species coalescent approaches.</title>
        <authorList>
            <person name="Bian C."/>
            <person name="Kusuya Y."/>
            <person name="Sklenar F."/>
            <person name="D'hooge E."/>
            <person name="Yaguchi T."/>
            <person name="Takahashi H."/>
            <person name="Hubka V."/>
        </authorList>
    </citation>
    <scope>NUCLEOTIDE SEQUENCE</scope>
    <source>
        <strain evidence="2">IFM 63604</strain>
    </source>
</reference>
<dbReference type="Proteomes" id="UP001144191">
    <property type="component" value="Unassembled WGS sequence"/>
</dbReference>
<protein>
    <submittedName>
        <fullName evidence="2">Uncharacterized protein</fullName>
    </submittedName>
</protein>
<gene>
    <name evidence="2" type="ORF">AnigIFM63604_000194</name>
</gene>
<name>A0A9W6E5U8_ASPNG</name>
<feature type="compositionally biased region" description="Basic and acidic residues" evidence="1">
    <location>
        <begin position="88"/>
        <end position="103"/>
    </location>
</feature>
<feature type="compositionally biased region" description="Acidic residues" evidence="1">
    <location>
        <begin position="70"/>
        <end position="87"/>
    </location>
</feature>
<dbReference type="AlphaFoldDB" id="A0A9W6E5U8"/>